<proteinExistence type="predicted"/>
<dbReference type="PANTHER" id="PTHR43464">
    <property type="entry name" value="METHYLTRANSFERASE"/>
    <property type="match status" value="1"/>
</dbReference>
<evidence type="ECO:0000256" key="3">
    <source>
        <dbReference type="ARBA" id="ARBA00022691"/>
    </source>
</evidence>
<keyword evidence="3" id="KW-0949">S-adenosyl-L-methionine</keyword>
<reference evidence="5" key="1">
    <citation type="submission" date="2023-07" db="EMBL/GenBank/DDBJ databases">
        <authorList>
            <person name="Aktuganov G."/>
            <person name="Boyko T."/>
            <person name="Delegan Y."/>
            <person name="Galimzianova N."/>
            <person name="Gilvanova E."/>
            <person name="Korobov V."/>
            <person name="Kuzmina L."/>
            <person name="Melentiev A."/>
            <person name="Milman P."/>
            <person name="Ryabova A."/>
            <person name="Stupak E."/>
            <person name="Yasakov T."/>
            <person name="Zharikova N."/>
            <person name="Zhurenko E."/>
        </authorList>
    </citation>
    <scope>NUCLEOTIDE SEQUENCE</scope>
    <source>
        <strain evidence="5">IB-739</strain>
    </source>
</reference>
<feature type="domain" description="Methyltransferase type 11" evidence="4">
    <location>
        <begin position="51"/>
        <end position="146"/>
    </location>
</feature>
<dbReference type="EMBL" id="JAUMKJ010000030">
    <property type="protein sequence ID" value="MDO3679695.1"/>
    <property type="molecule type" value="Genomic_DNA"/>
</dbReference>
<evidence type="ECO:0000256" key="2">
    <source>
        <dbReference type="ARBA" id="ARBA00022679"/>
    </source>
</evidence>
<keyword evidence="2 5" id="KW-0808">Transferase</keyword>
<organism evidence="5 6">
    <name type="scientific">Paenibacillus ehimensis</name>
    <dbReference type="NCBI Taxonomy" id="79264"/>
    <lineage>
        <taxon>Bacteria</taxon>
        <taxon>Bacillati</taxon>
        <taxon>Bacillota</taxon>
        <taxon>Bacilli</taxon>
        <taxon>Bacillales</taxon>
        <taxon>Paenibacillaceae</taxon>
        <taxon>Paenibacillus</taxon>
    </lineage>
</organism>
<dbReference type="Pfam" id="PF08241">
    <property type="entry name" value="Methyltransf_11"/>
    <property type="match status" value="1"/>
</dbReference>
<comment type="caution">
    <text evidence="5">The sequence shown here is derived from an EMBL/GenBank/DDBJ whole genome shotgun (WGS) entry which is preliminary data.</text>
</comment>
<dbReference type="RefSeq" id="WP_302879878.1">
    <property type="nucleotide sequence ID" value="NZ_JAUMKJ010000030.1"/>
</dbReference>
<evidence type="ECO:0000313" key="5">
    <source>
        <dbReference type="EMBL" id="MDO3679695.1"/>
    </source>
</evidence>
<dbReference type="GO" id="GO:0032259">
    <property type="term" value="P:methylation"/>
    <property type="evidence" value="ECO:0007669"/>
    <property type="project" value="UniProtKB-KW"/>
</dbReference>
<dbReference type="Proteomes" id="UP001168883">
    <property type="component" value="Unassembled WGS sequence"/>
</dbReference>
<name>A0ABT8VFE9_9BACL</name>
<dbReference type="CDD" id="cd02440">
    <property type="entry name" value="AdoMet_MTases"/>
    <property type="match status" value="1"/>
</dbReference>
<dbReference type="Gene3D" id="3.40.50.150">
    <property type="entry name" value="Vaccinia Virus protein VP39"/>
    <property type="match status" value="1"/>
</dbReference>
<dbReference type="EC" id="2.1.1.-" evidence="5"/>
<evidence type="ECO:0000259" key="4">
    <source>
        <dbReference type="Pfam" id="PF08241"/>
    </source>
</evidence>
<keyword evidence="1 5" id="KW-0489">Methyltransferase</keyword>
<accession>A0ABT8VFE9</accession>
<dbReference type="InterPro" id="IPR013216">
    <property type="entry name" value="Methyltransf_11"/>
</dbReference>
<keyword evidence="6" id="KW-1185">Reference proteome</keyword>
<evidence type="ECO:0000313" key="6">
    <source>
        <dbReference type="Proteomes" id="UP001168883"/>
    </source>
</evidence>
<dbReference type="GO" id="GO:0008168">
    <property type="term" value="F:methyltransferase activity"/>
    <property type="evidence" value="ECO:0007669"/>
    <property type="project" value="UniProtKB-KW"/>
</dbReference>
<dbReference type="SUPFAM" id="SSF53335">
    <property type="entry name" value="S-adenosyl-L-methionine-dependent methyltransferases"/>
    <property type="match status" value="1"/>
</dbReference>
<protein>
    <submittedName>
        <fullName evidence="5">Class I SAM-dependent methyltransferase</fullName>
        <ecNumber evidence="5">2.1.1.-</ecNumber>
    </submittedName>
</protein>
<gene>
    <name evidence="5" type="ORF">Q3C12_22030</name>
</gene>
<sequence>MTMQNEIETYWNGEAELYSDSIQKELNGFEKQAWLDLILEYAPPKERLDVLDIGCGPGFFTIILSLAGHNVLGIDCTENMLKCARRNAEQAGVKPEFRKMDSQKPELESDSFDLIVCRNLTWTLHAPQAAYGEWLKVLRPGGRLLVFDANWNRHFIDDDLRAKRDADLREYEARGWGSPPRHVDWEESDRLSLLLPLTKEWRPAWDLQALKAEGYSDAFSVENLSERVLDERQQVLSRSTPMFMVCGQKG</sequence>
<dbReference type="PANTHER" id="PTHR43464:SF19">
    <property type="entry name" value="UBIQUINONE BIOSYNTHESIS O-METHYLTRANSFERASE, MITOCHONDRIAL"/>
    <property type="match status" value="1"/>
</dbReference>
<evidence type="ECO:0000256" key="1">
    <source>
        <dbReference type="ARBA" id="ARBA00022603"/>
    </source>
</evidence>
<dbReference type="InterPro" id="IPR029063">
    <property type="entry name" value="SAM-dependent_MTases_sf"/>
</dbReference>